<sequence length="359" mass="37303">MTRARFSAPPVRYRRIWRNNWLRALIVFAVLYFLPYSTISIPGVFDGPLDAPGVLQLLAVCLVFAGLAVSYDLLFGHTGVMSFGHGMFVTAGMYVTTILVNHAGYALFTSAALALAVTLIASLLLGAVALRVGGIGFAMVTLAFGQAVSILVISGSPQLTGGEQGQTLNSSAVPAALDGVRNTANLYWIALAYLVLCAAAVWGLTASTPGRVMRAIHENERRVEVLGLNPYLFKLLAFIVSGLLAAGGGIVYLLLLGGATPTVSTSNFTLSLLVMVVLGGAGRRWGAIVGGLVYGYASQSLTRVSGSSAIAGLPGILRGPLEQPLFLLGAAFVLIVFFAPGGLAGRLAAKTTTTGIKEG</sequence>
<evidence type="ECO:0000256" key="1">
    <source>
        <dbReference type="ARBA" id="ARBA00004651"/>
    </source>
</evidence>
<accession>A0A941E4V0</accession>
<feature type="transmembrane region" description="Helical" evidence="6">
    <location>
        <begin position="80"/>
        <end position="99"/>
    </location>
</feature>
<evidence type="ECO:0000256" key="2">
    <source>
        <dbReference type="ARBA" id="ARBA00022475"/>
    </source>
</evidence>
<dbReference type="Proteomes" id="UP000676325">
    <property type="component" value="Unassembled WGS sequence"/>
</dbReference>
<dbReference type="InterPro" id="IPR001851">
    <property type="entry name" value="ABC_transp_permease"/>
</dbReference>
<evidence type="ECO:0000313" key="7">
    <source>
        <dbReference type="EMBL" id="MBR7825186.1"/>
    </source>
</evidence>
<dbReference type="RefSeq" id="WP_212516345.1">
    <property type="nucleotide sequence ID" value="NZ_JAGSOH010000004.1"/>
</dbReference>
<dbReference type="Pfam" id="PF02653">
    <property type="entry name" value="BPD_transp_2"/>
    <property type="match status" value="1"/>
</dbReference>
<dbReference type="EMBL" id="JAGSOH010000004">
    <property type="protein sequence ID" value="MBR7825186.1"/>
    <property type="molecule type" value="Genomic_DNA"/>
</dbReference>
<evidence type="ECO:0000313" key="8">
    <source>
        <dbReference type="Proteomes" id="UP000676325"/>
    </source>
</evidence>
<comment type="caution">
    <text evidence="7">The sequence shown here is derived from an EMBL/GenBank/DDBJ whole genome shotgun (WGS) entry which is preliminary data.</text>
</comment>
<dbReference type="InterPro" id="IPR043428">
    <property type="entry name" value="LivM-like"/>
</dbReference>
<evidence type="ECO:0000256" key="4">
    <source>
        <dbReference type="ARBA" id="ARBA00022989"/>
    </source>
</evidence>
<evidence type="ECO:0000256" key="6">
    <source>
        <dbReference type="SAM" id="Phobius"/>
    </source>
</evidence>
<keyword evidence="2" id="KW-1003">Cell membrane</keyword>
<feature type="transmembrane region" description="Helical" evidence="6">
    <location>
        <begin position="186"/>
        <end position="204"/>
    </location>
</feature>
<feature type="transmembrane region" description="Helical" evidence="6">
    <location>
        <begin position="325"/>
        <end position="349"/>
    </location>
</feature>
<dbReference type="PANTHER" id="PTHR30482">
    <property type="entry name" value="HIGH-AFFINITY BRANCHED-CHAIN AMINO ACID TRANSPORT SYSTEM PERMEASE"/>
    <property type="match status" value="1"/>
</dbReference>
<evidence type="ECO:0000256" key="5">
    <source>
        <dbReference type="ARBA" id="ARBA00023136"/>
    </source>
</evidence>
<dbReference type="GO" id="GO:0015658">
    <property type="term" value="F:branched-chain amino acid transmembrane transporter activity"/>
    <property type="evidence" value="ECO:0007669"/>
    <property type="project" value="InterPro"/>
</dbReference>
<proteinExistence type="predicted"/>
<evidence type="ECO:0000256" key="3">
    <source>
        <dbReference type="ARBA" id="ARBA00022692"/>
    </source>
</evidence>
<feature type="transmembrane region" description="Helical" evidence="6">
    <location>
        <begin position="105"/>
        <end position="125"/>
    </location>
</feature>
<dbReference type="GO" id="GO:0005886">
    <property type="term" value="C:plasma membrane"/>
    <property type="evidence" value="ECO:0007669"/>
    <property type="project" value="UniProtKB-SubCell"/>
</dbReference>
<dbReference type="PANTHER" id="PTHR30482:SF17">
    <property type="entry name" value="ABC TRANSPORTER ATP-BINDING PROTEIN"/>
    <property type="match status" value="1"/>
</dbReference>
<keyword evidence="3 6" id="KW-0812">Transmembrane</keyword>
<feature type="transmembrane region" description="Helical" evidence="6">
    <location>
        <begin position="261"/>
        <end position="281"/>
    </location>
</feature>
<gene>
    <name evidence="7" type="ORF">KDK95_02630</name>
</gene>
<organism evidence="7 8">
    <name type="scientific">Actinospica acidithermotolerans</name>
    <dbReference type="NCBI Taxonomy" id="2828514"/>
    <lineage>
        <taxon>Bacteria</taxon>
        <taxon>Bacillati</taxon>
        <taxon>Actinomycetota</taxon>
        <taxon>Actinomycetes</taxon>
        <taxon>Catenulisporales</taxon>
        <taxon>Actinospicaceae</taxon>
        <taxon>Actinospica</taxon>
    </lineage>
</organism>
<protein>
    <submittedName>
        <fullName evidence="7">Branched-chain amino acid ABC transporter permease</fullName>
    </submittedName>
</protein>
<dbReference type="CDD" id="cd06581">
    <property type="entry name" value="TM_PBP1_LivM_like"/>
    <property type="match status" value="1"/>
</dbReference>
<dbReference type="AlphaFoldDB" id="A0A941E4V0"/>
<feature type="transmembrane region" description="Helical" evidence="6">
    <location>
        <begin position="231"/>
        <end position="255"/>
    </location>
</feature>
<feature type="transmembrane region" description="Helical" evidence="6">
    <location>
        <begin position="293"/>
        <end position="313"/>
    </location>
</feature>
<reference evidence="7" key="1">
    <citation type="submission" date="2021-04" db="EMBL/GenBank/DDBJ databases">
        <title>Genome based classification of Actinospica acidithermotolerans sp. nov., an actinobacterium isolated from an Indonesian hot spring.</title>
        <authorList>
            <person name="Kusuma A.B."/>
            <person name="Putra K.E."/>
            <person name="Nafisah S."/>
            <person name="Loh J."/>
            <person name="Nouioui I."/>
            <person name="Goodfellow M."/>
        </authorList>
    </citation>
    <scope>NUCLEOTIDE SEQUENCE</scope>
    <source>
        <strain evidence="7">MGRD01-02</strain>
    </source>
</reference>
<feature type="transmembrane region" description="Helical" evidence="6">
    <location>
        <begin position="53"/>
        <end position="73"/>
    </location>
</feature>
<name>A0A941E4V0_9ACTN</name>
<keyword evidence="5 6" id="KW-0472">Membrane</keyword>
<feature type="transmembrane region" description="Helical" evidence="6">
    <location>
        <begin position="21"/>
        <end position="41"/>
    </location>
</feature>
<feature type="transmembrane region" description="Helical" evidence="6">
    <location>
        <begin position="132"/>
        <end position="153"/>
    </location>
</feature>
<comment type="subcellular location">
    <subcellularLocation>
        <location evidence="1">Cell membrane</location>
        <topology evidence="1">Multi-pass membrane protein</topology>
    </subcellularLocation>
</comment>
<keyword evidence="4 6" id="KW-1133">Transmembrane helix</keyword>
<keyword evidence="8" id="KW-1185">Reference proteome</keyword>